<dbReference type="InterPro" id="IPR002018">
    <property type="entry name" value="CarbesteraseB"/>
</dbReference>
<feature type="domain" description="Carboxylesterase type B" evidence="11">
    <location>
        <begin position="1155"/>
        <end position="1428"/>
    </location>
</feature>
<evidence type="ECO:0000256" key="1">
    <source>
        <dbReference type="ARBA" id="ARBA00004282"/>
    </source>
</evidence>
<dbReference type="GO" id="GO:0005912">
    <property type="term" value="C:adherens junction"/>
    <property type="evidence" value="ECO:0007669"/>
    <property type="project" value="TreeGrafter"/>
</dbReference>
<dbReference type="PANTHER" id="PTHR10372">
    <property type="entry name" value="PLAKOPHILLIN-RELATED"/>
    <property type="match status" value="1"/>
</dbReference>
<feature type="repeat" description="ARM" evidence="9">
    <location>
        <begin position="473"/>
        <end position="515"/>
    </location>
</feature>
<accession>A0A498MTC8</accession>
<dbReference type="EMBL" id="QBIY01006591">
    <property type="protein sequence ID" value="RXN36987.1"/>
    <property type="molecule type" value="Genomic_DNA"/>
</dbReference>
<comment type="caution">
    <text evidence="12">The sequence shown here is derived from an EMBL/GenBank/DDBJ whole genome shotgun (WGS) entry which is preliminary data.</text>
</comment>
<evidence type="ECO:0000256" key="5">
    <source>
        <dbReference type="ARBA" id="ARBA00022801"/>
    </source>
</evidence>
<dbReference type="InterPro" id="IPR019826">
    <property type="entry name" value="Carboxylesterase_B_AS"/>
</dbReference>
<dbReference type="SUPFAM" id="SSF48371">
    <property type="entry name" value="ARM repeat"/>
    <property type="match status" value="1"/>
</dbReference>
<evidence type="ECO:0000313" key="14">
    <source>
        <dbReference type="Proteomes" id="UP000290572"/>
    </source>
</evidence>
<dbReference type="PROSITE" id="PS50176">
    <property type="entry name" value="ARM_REPEAT"/>
    <property type="match status" value="2"/>
</dbReference>
<dbReference type="GO" id="GO:0005634">
    <property type="term" value="C:nucleus"/>
    <property type="evidence" value="ECO:0007669"/>
    <property type="project" value="TreeGrafter"/>
</dbReference>
<feature type="domain" description="Carboxylesterase type B" evidence="11">
    <location>
        <begin position="917"/>
        <end position="1153"/>
    </location>
</feature>
<organism evidence="12 14">
    <name type="scientific">Labeo rohita</name>
    <name type="common">Indian major carp</name>
    <name type="synonym">Cyprinus rohita</name>
    <dbReference type="NCBI Taxonomy" id="84645"/>
    <lineage>
        <taxon>Eukaryota</taxon>
        <taxon>Metazoa</taxon>
        <taxon>Chordata</taxon>
        <taxon>Craniata</taxon>
        <taxon>Vertebrata</taxon>
        <taxon>Euteleostomi</taxon>
        <taxon>Actinopterygii</taxon>
        <taxon>Neopterygii</taxon>
        <taxon>Teleostei</taxon>
        <taxon>Ostariophysi</taxon>
        <taxon>Cypriniformes</taxon>
        <taxon>Cyprinidae</taxon>
        <taxon>Labeoninae</taxon>
        <taxon>Labeonini</taxon>
        <taxon>Labeo</taxon>
    </lineage>
</organism>
<keyword evidence="5" id="KW-0378">Hydrolase</keyword>
<feature type="region of interest" description="Disordered" evidence="10">
    <location>
        <begin position="58"/>
        <end position="77"/>
    </location>
</feature>
<dbReference type="PANTHER" id="PTHR10372:SF1">
    <property type="entry name" value="PLAKOPHILIN-3"/>
    <property type="match status" value="1"/>
</dbReference>
<dbReference type="InterPro" id="IPR011989">
    <property type="entry name" value="ARM-like"/>
</dbReference>
<dbReference type="InterPro" id="IPR028435">
    <property type="entry name" value="Plakophilin/d_Catenin"/>
</dbReference>
<dbReference type="PROSITE" id="PS00941">
    <property type="entry name" value="CARBOXYLESTERASE_B_2"/>
    <property type="match status" value="1"/>
</dbReference>
<dbReference type="Proteomes" id="UP000290572">
    <property type="component" value="Unassembled WGS sequence"/>
</dbReference>
<dbReference type="Pfam" id="PF00514">
    <property type="entry name" value="Arm"/>
    <property type="match status" value="2"/>
</dbReference>
<evidence type="ECO:0000256" key="3">
    <source>
        <dbReference type="ARBA" id="ARBA00005964"/>
    </source>
</evidence>
<dbReference type="SMART" id="SM00185">
    <property type="entry name" value="ARM"/>
    <property type="match status" value="5"/>
</dbReference>
<keyword evidence="15" id="KW-1267">Proteomics identification</keyword>
<name>A0A498MTC8_LABRO</name>
<dbReference type="InterPro" id="IPR000225">
    <property type="entry name" value="Armadillo"/>
</dbReference>
<evidence type="ECO:0000256" key="9">
    <source>
        <dbReference type="PROSITE-ProRule" id="PRU00259"/>
    </source>
</evidence>
<dbReference type="InterPro" id="IPR029058">
    <property type="entry name" value="AB_hydrolase_fold"/>
</dbReference>
<comment type="similarity">
    <text evidence="2">Belongs to the beta-catenin family.</text>
</comment>
<dbReference type="STRING" id="84645.A0A498MTC8"/>
<sequence>MSVSVNSENVFLTALQPNSTVSTYAVPSENDLAHGGSHGKEEARFKRVHQQVSMRLAEKSTLPRQNGSSSQYAASESGNYSTMTKYSTMNQNFTPNFSSKSFVYSSGRPVTAQRPSQYSSGYSSRSAIDFGPRTKISYTGGGGGGGGGAFYQEDLVGCGYQVGGYQGSGYQSGGQVQQQQVNSMTRSFSRMGGDPETLSMHSMRVASMPRQVVSSWVQDDSDGSLVSERDATYAQQASMHSTSNGYTANTYPRHSMYSTSRVNGFENGQQQVSSMTLPAMKRSLSGTLATGGGGGSTEQEVYVSRHSFKGPAHRTISRINNRQTTRTMSSSMYGSGGFSGSQSNLAMQQGRLSRAGSVRSVHSVGRGKDVFDGMDMAGSMGNLSGLSNLDMPTAISYLEDSDPSLQMLGAAYIQHECYHNNEAKKQVKQLKGIPLLVQLFTSENQEVQRYATGATRNLIYENMENKVALIEAGGIPKLIEALKEDDHELRKNITGILWNLSSKDNLKERLARETLPELTERILIPLSNPEDQDKIELSPSENLSSVNEKTRQQMRDTHGLIDALVGYIQKCLPDGSVNGKGVENAVCVLRNLSYQLYSEIPASALLRLEGPSRAQGSSKGEAIGCFTPNSKKAKDRQNQDLTTFTEVSRQPKNMEWLWHPQIVGLYSQVLQRCELNPTTREAAAGALQNITAGDKRWASILSRVALEQHRMLPVILDLFKTNNDSEMRSLTGFLRNLSRHAKDKNDMATKVVNPLIVKLPDDGRQKEPSSDVVVNICGALNNLVTSSMVAARDITYFDGLSKLLGIKIAHDSSPGKLKAAKAAATVLSNMFQYKKLHKDYRALSLQNTVKAEDGPVLQTKFGALKGEYVKAKGKDTVVHSYLGIPFAKPPMGPLRFSPPQPAEKWTVVRDATKQPLITGDEHAPGNYGLLDQVAALQWVQENIHSFGGDPGLVTIFGESAGGVLSPLSANLFHHAIAESGTAAMDGTSNPNPLAFAQVVGNLSGCDISSTKKIVDCVMQLTEDDILKITMEHPMLHFGVTVDGQFLPKPPAELLESHEFNKVPLITGITDDEWGYMMTNFFSPPGWTDGMDMEQIMPILTMFNPTLQDESVAELVLNEYMGASPDRIKIRDGFREMLGDFMFNIPARKLANYHKGPVVHTKLGSLRGAFLTVKGKDTIVNSYLGVPFAKPPVGPLRLARPQPVEKWDGVRDATKQPPMCLQNRQFSVIQIEFLAMDVEIPEVSEDCLYLNIYTPVKPGEEAKLPVMVWIHGGGLSLGSASVYDGSVLSAYQDVVVVLIQYRLGLLGFFSTGDEHAPGNYGFLDQVAALQWIQDNIHSFGGDPGSVTIFGESAGGISVSTLILSPLASGLFHRAIAESGTAFWDGFVMGNPLLKAQNAAKRCKCDSSSSSKIVDCIMRWSEEEVLECSNQV</sequence>
<feature type="compositionally biased region" description="Polar residues" evidence="10">
    <location>
        <begin position="62"/>
        <end position="77"/>
    </location>
</feature>
<gene>
    <name evidence="13" type="ORF">ROHU_014031</name>
    <name evidence="12" type="ORF">ROHU_025195</name>
</gene>
<dbReference type="Pfam" id="PF00135">
    <property type="entry name" value="COesterase"/>
    <property type="match status" value="3"/>
</dbReference>
<dbReference type="GO" id="GO:0005886">
    <property type="term" value="C:plasma membrane"/>
    <property type="evidence" value="ECO:0007669"/>
    <property type="project" value="TreeGrafter"/>
</dbReference>
<protein>
    <submittedName>
        <fullName evidence="12">Plakophilin-3-like isoform X1</fullName>
    </submittedName>
</protein>
<dbReference type="GO" id="GO:0016787">
    <property type="term" value="F:hydrolase activity"/>
    <property type="evidence" value="ECO:0007669"/>
    <property type="project" value="UniProtKB-KW"/>
</dbReference>
<evidence type="ECO:0000256" key="8">
    <source>
        <dbReference type="ARBA" id="ARBA00023157"/>
    </source>
</evidence>
<feature type="region of interest" description="Disordered" evidence="10">
    <location>
        <begin position="613"/>
        <end position="638"/>
    </location>
</feature>
<reference evidence="12 14" key="1">
    <citation type="submission" date="2018-03" db="EMBL/GenBank/DDBJ databases">
        <title>Draft genome sequence of Rohu Carp (Labeo rohita).</title>
        <authorList>
            <person name="Das P."/>
            <person name="Kushwaha B."/>
            <person name="Joshi C.G."/>
            <person name="Kumar D."/>
            <person name="Nagpure N.S."/>
            <person name="Sahoo L."/>
            <person name="Das S.P."/>
            <person name="Bit A."/>
            <person name="Patnaik S."/>
            <person name="Meher P.K."/>
            <person name="Jayasankar P."/>
            <person name="Koringa P.G."/>
            <person name="Patel N.V."/>
            <person name="Hinsu A.T."/>
            <person name="Kumar R."/>
            <person name="Pandey M."/>
            <person name="Agarwal S."/>
            <person name="Srivastava S."/>
            <person name="Singh M."/>
            <person name="Iquebal M.A."/>
            <person name="Jaiswal S."/>
            <person name="Angadi U.B."/>
            <person name="Kumar N."/>
            <person name="Raza M."/>
            <person name="Shah T.M."/>
            <person name="Rai A."/>
            <person name="Jena J.K."/>
        </authorList>
    </citation>
    <scope>NUCLEOTIDE SEQUENCE [LARGE SCALE GENOMIC DNA]</scope>
    <source>
        <strain evidence="12">DASCIFA01</strain>
        <tissue evidence="12">Testis</tissue>
    </source>
</reference>
<evidence type="ECO:0000256" key="6">
    <source>
        <dbReference type="ARBA" id="ARBA00022889"/>
    </source>
</evidence>
<comment type="similarity">
    <text evidence="3">Belongs to the type-B carboxylesterase/lipase family.</text>
</comment>
<dbReference type="FunFam" id="3.40.50.1820:FF:000011">
    <property type="entry name" value="Carboxylic ester hydrolase"/>
    <property type="match status" value="1"/>
</dbReference>
<keyword evidence="4" id="KW-0677">Repeat</keyword>
<dbReference type="Gene3D" id="3.40.50.1820">
    <property type="entry name" value="alpha/beta hydrolase"/>
    <property type="match status" value="3"/>
</dbReference>
<dbReference type="GO" id="GO:0098609">
    <property type="term" value="P:cell-cell adhesion"/>
    <property type="evidence" value="ECO:0007669"/>
    <property type="project" value="InterPro"/>
</dbReference>
<evidence type="ECO:0000259" key="11">
    <source>
        <dbReference type="Pfam" id="PF00135"/>
    </source>
</evidence>
<keyword evidence="6" id="KW-0130">Cell adhesion</keyword>
<dbReference type="InterPro" id="IPR016024">
    <property type="entry name" value="ARM-type_fold"/>
</dbReference>
<comment type="subcellular location">
    <subcellularLocation>
        <location evidence="1">Cell junction</location>
    </subcellularLocation>
</comment>
<proteinExistence type="evidence at protein level"/>
<keyword evidence="7" id="KW-0965">Cell junction</keyword>
<dbReference type="GO" id="GO:0048513">
    <property type="term" value="P:animal organ development"/>
    <property type="evidence" value="ECO:0007669"/>
    <property type="project" value="UniProtKB-ARBA"/>
</dbReference>
<evidence type="ECO:0000313" key="12">
    <source>
        <dbReference type="EMBL" id="RXN20157.1"/>
    </source>
</evidence>
<dbReference type="InterPro" id="IPR019819">
    <property type="entry name" value="Carboxylesterase_B_CS"/>
</dbReference>
<evidence type="ECO:0000256" key="4">
    <source>
        <dbReference type="ARBA" id="ARBA00022737"/>
    </source>
</evidence>
<dbReference type="SUPFAM" id="SSF53474">
    <property type="entry name" value="alpha/beta-Hydrolases"/>
    <property type="match status" value="2"/>
</dbReference>
<feature type="repeat" description="ARM" evidence="9">
    <location>
        <begin position="431"/>
        <end position="473"/>
    </location>
</feature>
<evidence type="ECO:0000313" key="13">
    <source>
        <dbReference type="EMBL" id="RXN36987.1"/>
    </source>
</evidence>
<feature type="domain" description="Carboxylesterase type B" evidence="11">
    <location>
        <begin position="854"/>
        <end position="915"/>
    </location>
</feature>
<evidence type="ECO:0000256" key="7">
    <source>
        <dbReference type="ARBA" id="ARBA00022949"/>
    </source>
</evidence>
<keyword evidence="8" id="KW-1015">Disulfide bond</keyword>
<evidence type="ECO:0007829" key="15">
    <source>
        <dbReference type="PeptideAtlas" id="A0A498MTC8"/>
    </source>
</evidence>
<evidence type="ECO:0000256" key="2">
    <source>
        <dbReference type="ARBA" id="ARBA00005462"/>
    </source>
</evidence>
<dbReference type="Gene3D" id="1.25.10.10">
    <property type="entry name" value="Leucine-rich Repeat Variant"/>
    <property type="match status" value="1"/>
</dbReference>
<dbReference type="GO" id="GO:0005737">
    <property type="term" value="C:cytoplasm"/>
    <property type="evidence" value="ECO:0007669"/>
    <property type="project" value="TreeGrafter"/>
</dbReference>
<dbReference type="EMBL" id="QBIY01012649">
    <property type="protein sequence ID" value="RXN20157.1"/>
    <property type="molecule type" value="Genomic_DNA"/>
</dbReference>
<evidence type="ECO:0000256" key="10">
    <source>
        <dbReference type="SAM" id="MobiDB-lite"/>
    </source>
</evidence>
<dbReference type="PROSITE" id="PS00122">
    <property type="entry name" value="CARBOXYLESTERASE_B_1"/>
    <property type="match status" value="2"/>
</dbReference>
<keyword evidence="14" id="KW-1185">Reference proteome</keyword>